<name>A0ABR8CXH7_9NOST</name>
<organism evidence="2 3">
    <name type="scientific">Anabaena azotica FACHB-119</name>
    <dbReference type="NCBI Taxonomy" id="947527"/>
    <lineage>
        <taxon>Bacteria</taxon>
        <taxon>Bacillati</taxon>
        <taxon>Cyanobacteriota</taxon>
        <taxon>Cyanophyceae</taxon>
        <taxon>Nostocales</taxon>
        <taxon>Nostocaceae</taxon>
        <taxon>Anabaena</taxon>
        <taxon>Anabaena azotica</taxon>
    </lineage>
</organism>
<proteinExistence type="predicted"/>
<reference evidence="2 3" key="1">
    <citation type="journal article" date="2020" name="ISME J.">
        <title>Comparative genomics reveals insights into cyanobacterial evolution and habitat adaptation.</title>
        <authorList>
            <person name="Chen M.Y."/>
            <person name="Teng W.K."/>
            <person name="Zhao L."/>
            <person name="Hu C.X."/>
            <person name="Zhou Y.K."/>
            <person name="Han B.P."/>
            <person name="Song L.R."/>
            <person name="Shu W.S."/>
        </authorList>
    </citation>
    <scope>NUCLEOTIDE SEQUENCE [LARGE SCALE GENOMIC DNA]</scope>
    <source>
        <strain evidence="2 3">FACHB-119</strain>
    </source>
</reference>
<protein>
    <submittedName>
        <fullName evidence="2">Uncharacterized protein</fullName>
    </submittedName>
</protein>
<dbReference type="EMBL" id="JACJSG010000003">
    <property type="protein sequence ID" value="MBD2499517.1"/>
    <property type="molecule type" value="Genomic_DNA"/>
</dbReference>
<comment type="caution">
    <text evidence="2">The sequence shown here is derived from an EMBL/GenBank/DDBJ whole genome shotgun (WGS) entry which is preliminary data.</text>
</comment>
<gene>
    <name evidence="2" type="ORF">H6G83_02605</name>
</gene>
<feature type="region of interest" description="Disordered" evidence="1">
    <location>
        <begin position="291"/>
        <end position="310"/>
    </location>
</feature>
<evidence type="ECO:0000313" key="3">
    <source>
        <dbReference type="Proteomes" id="UP000661112"/>
    </source>
</evidence>
<keyword evidence="3" id="KW-1185">Reference proteome</keyword>
<sequence length="310" mass="34200">MWNTPIGSKAKYVPANIKPASWIAPDTEYFFRLKATDPKRPLYTPGSWTKRCQGKNTAYISLPIPDDLIIPDATTKPYNTPNNAAAFLLPDGKTLVQVGVLARCVQGGPIYGWRYFPDVSIYSDGRGGAHFGSGLSSFGGSIRKGELTNNKPIAHALKVLIWGEKYLYYSNKRKGFRYPGDRADSYAAKRYKGTNRALVQGSLLAIPPQVKQKSLKLKTIPGKKIFQALQDYGAYVVDDAAWDAYYINMESGVLEEVKQAYGFSLSGNKGDFFNDINTLFSQLKVVDNNSPNSIGGGGKRRRPLAPPLNQ</sequence>
<evidence type="ECO:0000256" key="1">
    <source>
        <dbReference type="SAM" id="MobiDB-lite"/>
    </source>
</evidence>
<accession>A0ABR8CXH7</accession>
<evidence type="ECO:0000313" key="2">
    <source>
        <dbReference type="EMBL" id="MBD2499517.1"/>
    </source>
</evidence>
<dbReference type="Proteomes" id="UP000661112">
    <property type="component" value="Unassembled WGS sequence"/>
</dbReference>